<reference evidence="3" key="4">
    <citation type="submission" date="2025-05" db="UniProtKB">
        <authorList>
            <consortium name="EnsemblFungi"/>
        </authorList>
    </citation>
    <scope>IDENTIFICATION</scope>
    <source>
        <strain evidence="3">isolate 1-1 / race 1 (BBBD)</strain>
    </source>
</reference>
<keyword evidence="4" id="KW-1185">Reference proteome</keyword>
<dbReference type="EMBL" id="ADAS02000014">
    <property type="protein sequence ID" value="OAV97261.1"/>
    <property type="molecule type" value="Genomic_DNA"/>
</dbReference>
<feature type="chain" id="PRO_5009386257" evidence="1">
    <location>
        <begin position="19"/>
        <end position="87"/>
    </location>
</feature>
<reference evidence="2" key="1">
    <citation type="submission" date="2009-11" db="EMBL/GenBank/DDBJ databases">
        <authorList>
            <consortium name="The Broad Institute Genome Sequencing Platform"/>
            <person name="Ward D."/>
            <person name="Feldgarden M."/>
            <person name="Earl A."/>
            <person name="Young S.K."/>
            <person name="Zeng Q."/>
            <person name="Koehrsen M."/>
            <person name="Alvarado L."/>
            <person name="Berlin A."/>
            <person name="Bochicchio J."/>
            <person name="Borenstein D."/>
            <person name="Chapman S.B."/>
            <person name="Chen Z."/>
            <person name="Engels R."/>
            <person name="Freedman E."/>
            <person name="Gellesch M."/>
            <person name="Goldberg J."/>
            <person name="Griggs A."/>
            <person name="Gujja S."/>
            <person name="Heilman E."/>
            <person name="Heiman D."/>
            <person name="Hepburn T."/>
            <person name="Howarth C."/>
            <person name="Jen D."/>
            <person name="Larson L."/>
            <person name="Lewis B."/>
            <person name="Mehta T."/>
            <person name="Park D."/>
            <person name="Pearson M."/>
            <person name="Roberts A."/>
            <person name="Saif S."/>
            <person name="Shea T."/>
            <person name="Shenoy N."/>
            <person name="Sisk P."/>
            <person name="Stolte C."/>
            <person name="Sykes S."/>
            <person name="Thomson T."/>
            <person name="Walk T."/>
            <person name="White J."/>
            <person name="Yandava C."/>
            <person name="Izard J."/>
            <person name="Baranova O.V."/>
            <person name="Blanton J.M."/>
            <person name="Tanner A.C."/>
            <person name="Dewhirst F.E."/>
            <person name="Haas B."/>
            <person name="Nusbaum C."/>
            <person name="Birren B."/>
        </authorList>
    </citation>
    <scope>NUCLEOTIDE SEQUENCE [LARGE SCALE GENOMIC DNA]</scope>
    <source>
        <strain evidence="2">1-1 BBBD Race 1</strain>
    </source>
</reference>
<dbReference type="Proteomes" id="UP000005240">
    <property type="component" value="Unassembled WGS sequence"/>
</dbReference>
<dbReference type="VEuPathDB" id="FungiDB:PTTG_07625"/>
<dbReference type="AlphaFoldDB" id="A0A0C4F3E6"/>
<organism evidence="2">
    <name type="scientific">Puccinia triticina (isolate 1-1 / race 1 (BBBD))</name>
    <name type="common">Brown leaf rust fungus</name>
    <dbReference type="NCBI Taxonomy" id="630390"/>
    <lineage>
        <taxon>Eukaryota</taxon>
        <taxon>Fungi</taxon>
        <taxon>Dikarya</taxon>
        <taxon>Basidiomycota</taxon>
        <taxon>Pucciniomycotina</taxon>
        <taxon>Pucciniomycetes</taxon>
        <taxon>Pucciniales</taxon>
        <taxon>Pucciniaceae</taxon>
        <taxon>Puccinia</taxon>
    </lineage>
</organism>
<evidence type="ECO:0000313" key="4">
    <source>
        <dbReference type="Proteomes" id="UP000005240"/>
    </source>
</evidence>
<feature type="signal peptide" evidence="1">
    <location>
        <begin position="1"/>
        <end position="18"/>
    </location>
</feature>
<evidence type="ECO:0000313" key="3">
    <source>
        <dbReference type="EnsemblFungi" id="PTTG_07625-t43_1-p1"/>
    </source>
</evidence>
<reference evidence="2" key="2">
    <citation type="submission" date="2016-05" db="EMBL/GenBank/DDBJ databases">
        <title>Comparative analysis highlights variable genome content of wheat rusts and divergence of the mating loci.</title>
        <authorList>
            <person name="Cuomo C.A."/>
            <person name="Bakkeren G."/>
            <person name="Szabo L."/>
            <person name="Khalil H."/>
            <person name="Joly D."/>
            <person name="Goldberg J."/>
            <person name="Young S."/>
            <person name="Zeng Q."/>
            <person name="Fellers J."/>
        </authorList>
    </citation>
    <scope>NUCLEOTIDE SEQUENCE [LARGE SCALE GENOMIC DNA]</scope>
    <source>
        <strain evidence="2">1-1 BBBD Race 1</strain>
    </source>
</reference>
<reference evidence="3 4" key="3">
    <citation type="journal article" date="2017" name="G3 (Bethesda)">
        <title>Comparative analysis highlights variable genome content of wheat rusts and divergence of the mating loci.</title>
        <authorList>
            <person name="Cuomo C.A."/>
            <person name="Bakkeren G."/>
            <person name="Khalil H.B."/>
            <person name="Panwar V."/>
            <person name="Joly D."/>
            <person name="Linning R."/>
            <person name="Sakthikumar S."/>
            <person name="Song X."/>
            <person name="Adiconis X."/>
            <person name="Fan L."/>
            <person name="Goldberg J.M."/>
            <person name="Levin J.Z."/>
            <person name="Young S."/>
            <person name="Zeng Q."/>
            <person name="Anikster Y."/>
            <person name="Bruce M."/>
            <person name="Wang M."/>
            <person name="Yin C."/>
            <person name="McCallum B."/>
            <person name="Szabo L.J."/>
            <person name="Hulbert S."/>
            <person name="Chen X."/>
            <person name="Fellers J.P."/>
        </authorList>
    </citation>
    <scope>NUCLEOTIDE SEQUENCE</scope>
    <source>
        <strain evidence="3">isolate 1-1 / race 1 (BBBD)</strain>
        <strain evidence="4">Isolate 1-1 / race 1 (BBBD)</strain>
    </source>
</reference>
<name>A0A0C4F3E6_PUCT1</name>
<accession>A0A0C4F3E6</accession>
<proteinExistence type="predicted"/>
<keyword evidence="1" id="KW-0732">Signal</keyword>
<gene>
    <name evidence="2" type="ORF">PTTG_07625</name>
</gene>
<protein>
    <submittedName>
        <fullName evidence="2 3">Uncharacterized protein</fullName>
    </submittedName>
</protein>
<dbReference type="EnsemblFungi" id="PTTG_07625-t43_1">
    <property type="protein sequence ID" value="PTTG_07625-t43_1-p1"/>
    <property type="gene ID" value="PTTG_07625"/>
</dbReference>
<evidence type="ECO:0000313" key="2">
    <source>
        <dbReference type="EMBL" id="OAV97261.1"/>
    </source>
</evidence>
<sequence>MKITTLSIFAMLNAFSAATPAADFLQHLDRRAVNCGSIVPACFGGTIVGQTDCRCKGQVERCDLWTCPDASTKTMVCGQNRSGCVYI</sequence>
<dbReference type="OrthoDB" id="5198893at2759"/>
<evidence type="ECO:0000256" key="1">
    <source>
        <dbReference type="SAM" id="SignalP"/>
    </source>
</evidence>